<keyword evidence="1" id="KW-0812">Transmembrane</keyword>
<feature type="transmembrane region" description="Helical" evidence="1">
    <location>
        <begin position="236"/>
        <end position="261"/>
    </location>
</feature>
<dbReference type="InterPro" id="IPR058486">
    <property type="entry name" value="DUF8173"/>
</dbReference>
<evidence type="ECO:0000259" key="2">
    <source>
        <dbReference type="Pfam" id="PF26514"/>
    </source>
</evidence>
<feature type="transmembrane region" description="Helical" evidence="1">
    <location>
        <begin position="298"/>
        <end position="314"/>
    </location>
</feature>
<dbReference type="RefSeq" id="WP_124195713.1">
    <property type="nucleotide sequence ID" value="NZ_REGA01000008.1"/>
</dbReference>
<evidence type="ECO:0000313" key="4">
    <source>
        <dbReference type="Proteomes" id="UP000282323"/>
    </source>
</evidence>
<dbReference type="Pfam" id="PF26514">
    <property type="entry name" value="DUF8173"/>
    <property type="match status" value="1"/>
</dbReference>
<evidence type="ECO:0000313" key="3">
    <source>
        <dbReference type="EMBL" id="RQG94642.1"/>
    </source>
</evidence>
<sequence>MDIGTARGRRTALLLAFALVFCVAVPGTAVAQSESQVGGTVVVEEGETIDELEAFAGTVVVEGTVTGDVSAVGGDVRIDGDVGGDLEAVGGSATVAGNVDGDLEAATGTLSIEEDGTVGGDLSAGAGTVVIDGTVDGNAAVGAETIRLGDDAAIAGDLRYGGTLEGNTDAVAGEIRQETTWGWGDETGFETVFSWLFSAYVLALNLVLGAALLLVFPRFSGGVADHVANDPLRTGLVGLGALVGVPVLLVAIAVTIVGLPISFVGGFAFALAIWIAIVYGRFAVAAWVLSLVDVHNRWVALVVGLVAGALVVQIPYFGSLINLLVLLLGLGALARGLYARRQSVRRRERDPRGGVGPEEPSAD</sequence>
<reference evidence="3 4" key="1">
    <citation type="submission" date="2018-10" db="EMBL/GenBank/DDBJ databases">
        <title>Natrarchaeobius chitinivorans gen. nov., sp. nov., and Natrarchaeobius haloalkaliphilus sp. nov., alkaliphilic, chitin-utilizing haloarchaea from hypersaline alkaline lakes.</title>
        <authorList>
            <person name="Sorokin D.Y."/>
            <person name="Elcheninov A.G."/>
            <person name="Kostrikina N.A."/>
            <person name="Bale N.J."/>
            <person name="Sinninghe Damste J.S."/>
            <person name="Khijniak T.V."/>
            <person name="Kublanov I.V."/>
            <person name="Toshchakov S.V."/>
        </authorList>
    </citation>
    <scope>NUCLEOTIDE SEQUENCE [LARGE SCALE GENOMIC DNA]</scope>
    <source>
        <strain evidence="3 4">AArcht4T</strain>
    </source>
</reference>
<feature type="domain" description="DUF8173" evidence="2">
    <location>
        <begin position="198"/>
        <end position="339"/>
    </location>
</feature>
<keyword evidence="4" id="KW-1185">Reference proteome</keyword>
<comment type="caution">
    <text evidence="3">The sequence shown here is derived from an EMBL/GenBank/DDBJ whole genome shotgun (WGS) entry which is preliminary data.</text>
</comment>
<dbReference type="AlphaFoldDB" id="A0A3N6N879"/>
<proteinExistence type="predicted"/>
<name>A0A3N6N879_NATCH</name>
<accession>A0A3N6N879</accession>
<gene>
    <name evidence="3" type="ORF">EA473_11210</name>
</gene>
<feature type="transmembrane region" description="Helical" evidence="1">
    <location>
        <begin position="320"/>
        <end position="338"/>
    </location>
</feature>
<feature type="transmembrane region" description="Helical" evidence="1">
    <location>
        <begin position="195"/>
        <end position="216"/>
    </location>
</feature>
<dbReference type="InterPro" id="IPR007607">
    <property type="entry name" value="BacA/B"/>
</dbReference>
<dbReference type="EMBL" id="REGA01000008">
    <property type="protein sequence ID" value="RQG94642.1"/>
    <property type="molecule type" value="Genomic_DNA"/>
</dbReference>
<keyword evidence="1" id="KW-1133">Transmembrane helix</keyword>
<organism evidence="3 4">
    <name type="scientific">Natrarchaeobius chitinivorans</name>
    <dbReference type="NCBI Taxonomy" id="1679083"/>
    <lineage>
        <taxon>Archaea</taxon>
        <taxon>Methanobacteriati</taxon>
        <taxon>Methanobacteriota</taxon>
        <taxon>Stenosarchaea group</taxon>
        <taxon>Halobacteria</taxon>
        <taxon>Halobacteriales</taxon>
        <taxon>Natrialbaceae</taxon>
        <taxon>Natrarchaeobius</taxon>
    </lineage>
</organism>
<feature type="transmembrane region" description="Helical" evidence="1">
    <location>
        <begin position="267"/>
        <end position="291"/>
    </location>
</feature>
<dbReference type="OrthoDB" id="293642at2157"/>
<dbReference type="Pfam" id="PF04519">
    <property type="entry name" value="Bactofilin"/>
    <property type="match status" value="1"/>
</dbReference>
<keyword evidence="1" id="KW-0472">Membrane</keyword>
<dbReference type="Proteomes" id="UP000282323">
    <property type="component" value="Unassembled WGS sequence"/>
</dbReference>
<protein>
    <submittedName>
        <fullName evidence="3">Polymer-forming cytoskeletal protein</fullName>
    </submittedName>
</protein>
<evidence type="ECO:0000256" key="1">
    <source>
        <dbReference type="SAM" id="Phobius"/>
    </source>
</evidence>